<evidence type="ECO:0000313" key="5">
    <source>
        <dbReference type="EMBL" id="SMY10334.1"/>
    </source>
</evidence>
<proteinExistence type="inferred from homology"/>
<keyword evidence="6" id="KW-1185">Reference proteome</keyword>
<organism evidence="5 6">
    <name type="scientific">Flavimaricola marinus</name>
    <dbReference type="NCBI Taxonomy" id="1819565"/>
    <lineage>
        <taxon>Bacteria</taxon>
        <taxon>Pseudomonadati</taxon>
        <taxon>Pseudomonadota</taxon>
        <taxon>Alphaproteobacteria</taxon>
        <taxon>Rhodobacterales</taxon>
        <taxon>Paracoccaceae</taxon>
        <taxon>Flavimaricola</taxon>
    </lineage>
</organism>
<dbReference type="NCBIfam" id="NF041496">
    <property type="entry name" value="MobQ"/>
    <property type="match status" value="1"/>
</dbReference>
<comment type="similarity">
    <text evidence="1">Belongs to the MobA/MobL family.</text>
</comment>
<evidence type="ECO:0000259" key="4">
    <source>
        <dbReference type="Pfam" id="PF03389"/>
    </source>
</evidence>
<evidence type="ECO:0000313" key="6">
    <source>
        <dbReference type="Proteomes" id="UP000201613"/>
    </source>
</evidence>
<sequence>MAIYHFSAKMISRSTGRSAVAAAAYRTAERIEDHRQGLEHDYSNRTGVLHTEILAPDGTPEALRDRATLWNAVEQVERRKDAQLAREVTVALPHELTDAQRASLVRSFVQSAFVDRGMIADVALHAPGREGDERNHHAHIMLTTRSIGADGFEGKDRSWNSKELLADWRESWADHANAYLREIEVGREIDHRSLEAQREEKLDLKERALERGDDRAAHELEIEAVELDRDPLPDIGWKAWGMERRGIQTTAGDLWRDAYGRLEQVREVVSGLRERFAETYARVREVAEHSLNGLAEALRGADFSTLEAAHEQVRESDREAERSIEQDRDISRERDDGFSL</sequence>
<dbReference type="EMBL" id="FXZK01000027">
    <property type="protein sequence ID" value="SMY10334.1"/>
    <property type="molecule type" value="Genomic_DNA"/>
</dbReference>
<evidence type="ECO:0000256" key="3">
    <source>
        <dbReference type="SAM" id="MobiDB-lite"/>
    </source>
</evidence>
<keyword evidence="2" id="KW-0184">Conjugation</keyword>
<evidence type="ECO:0000256" key="2">
    <source>
        <dbReference type="ARBA" id="ARBA00022971"/>
    </source>
</evidence>
<dbReference type="Gene3D" id="3.30.930.30">
    <property type="match status" value="1"/>
</dbReference>
<dbReference type="InterPro" id="IPR005053">
    <property type="entry name" value="MobA_MobL"/>
</dbReference>
<gene>
    <name evidence="5" type="primary">mobA_3</name>
    <name evidence="5" type="ORF">LOM8899_04509</name>
</gene>
<dbReference type="AlphaFoldDB" id="A0A238LLS0"/>
<evidence type="ECO:0000256" key="1">
    <source>
        <dbReference type="ARBA" id="ARBA00010873"/>
    </source>
</evidence>
<accession>A0A238LLS0</accession>
<protein>
    <submittedName>
        <fullName evidence="5">Mobilization protein A</fullName>
    </submittedName>
</protein>
<feature type="region of interest" description="Disordered" evidence="3">
    <location>
        <begin position="308"/>
        <end position="340"/>
    </location>
</feature>
<feature type="domain" description="MobA/MobL protein" evidence="4">
    <location>
        <begin position="17"/>
        <end position="199"/>
    </location>
</feature>
<reference evidence="5 6" key="1">
    <citation type="submission" date="2017-05" db="EMBL/GenBank/DDBJ databases">
        <authorList>
            <person name="Song R."/>
            <person name="Chenine A.L."/>
            <person name="Ruprecht R.M."/>
        </authorList>
    </citation>
    <scope>NUCLEOTIDE SEQUENCE [LARGE SCALE GENOMIC DNA]</scope>
    <source>
        <strain evidence="5 6">CECT 8899</strain>
    </source>
</reference>
<dbReference type="RefSeq" id="WP_158525105.1">
    <property type="nucleotide sequence ID" value="NZ_FXZK01000027.1"/>
</dbReference>
<dbReference type="Pfam" id="PF03389">
    <property type="entry name" value="MobA_MobL"/>
    <property type="match status" value="1"/>
</dbReference>
<name>A0A238LLS0_9RHOB</name>
<dbReference type="Proteomes" id="UP000201613">
    <property type="component" value="Unassembled WGS sequence"/>
</dbReference>